<dbReference type="GO" id="GO:0005737">
    <property type="term" value="C:cytoplasm"/>
    <property type="evidence" value="ECO:0007669"/>
    <property type="project" value="TreeGrafter"/>
</dbReference>
<organism evidence="3 4">
    <name type="scientific">Synaphobranchus kaupii</name>
    <name type="common">Kaup's arrowtooth eel</name>
    <dbReference type="NCBI Taxonomy" id="118154"/>
    <lineage>
        <taxon>Eukaryota</taxon>
        <taxon>Metazoa</taxon>
        <taxon>Chordata</taxon>
        <taxon>Craniata</taxon>
        <taxon>Vertebrata</taxon>
        <taxon>Euteleostomi</taxon>
        <taxon>Actinopterygii</taxon>
        <taxon>Neopterygii</taxon>
        <taxon>Teleostei</taxon>
        <taxon>Anguilliformes</taxon>
        <taxon>Synaphobranchidae</taxon>
        <taxon>Synaphobranchus</taxon>
    </lineage>
</organism>
<reference evidence="3" key="1">
    <citation type="journal article" date="2023" name="Science">
        <title>Genome structures resolve the early diversification of teleost fishes.</title>
        <authorList>
            <person name="Parey E."/>
            <person name="Louis A."/>
            <person name="Montfort J."/>
            <person name="Bouchez O."/>
            <person name="Roques C."/>
            <person name="Iampietro C."/>
            <person name="Lluch J."/>
            <person name="Castinel A."/>
            <person name="Donnadieu C."/>
            <person name="Desvignes T."/>
            <person name="Floi Bucao C."/>
            <person name="Jouanno E."/>
            <person name="Wen M."/>
            <person name="Mejri S."/>
            <person name="Dirks R."/>
            <person name="Jansen H."/>
            <person name="Henkel C."/>
            <person name="Chen W.J."/>
            <person name="Zahm M."/>
            <person name="Cabau C."/>
            <person name="Klopp C."/>
            <person name="Thompson A.W."/>
            <person name="Robinson-Rechavi M."/>
            <person name="Braasch I."/>
            <person name="Lecointre G."/>
            <person name="Bobe J."/>
            <person name="Postlethwait J.H."/>
            <person name="Berthelot C."/>
            <person name="Roest Crollius H."/>
            <person name="Guiguen Y."/>
        </authorList>
    </citation>
    <scope>NUCLEOTIDE SEQUENCE</scope>
    <source>
        <strain evidence="3">WJC10195</strain>
    </source>
</reference>
<comment type="caution">
    <text evidence="3">The sequence shown here is derived from an EMBL/GenBank/DDBJ whole genome shotgun (WGS) entry which is preliminary data.</text>
</comment>
<comment type="function">
    <text evidence="1">Ubiquitin ligase protein which is a component of the N-end rule pathway. Recognizes and binds to proteins bearing specific N-terminal residues that are destabilizing according to the N-end rule, leading to their ubiquitination and subsequent degradation.</text>
</comment>
<evidence type="ECO:0000259" key="2">
    <source>
        <dbReference type="Pfam" id="PF18995"/>
    </source>
</evidence>
<comment type="similarity">
    <text evidence="1">Belongs to the E3 ubiquitin-protein ligase UBR1-like family.</text>
</comment>
<dbReference type="PANTHER" id="PTHR21497:SF39">
    <property type="entry name" value="E3 UBIQUITIN-PROTEIN LIGASE UBR3"/>
    <property type="match status" value="1"/>
</dbReference>
<dbReference type="InterPro" id="IPR039164">
    <property type="entry name" value="UBR1-like"/>
</dbReference>
<comment type="catalytic activity">
    <reaction evidence="1">
        <text>S-ubiquitinyl-[E2 ubiquitin-conjugating enzyme]-L-cysteine + [acceptor protein]-L-lysine = [E2 ubiquitin-conjugating enzyme]-L-cysteine + N(6)-ubiquitinyl-[acceptor protein]-L-lysine.</text>
        <dbReference type="EC" id="2.3.2.27"/>
    </reaction>
</comment>
<keyword evidence="1" id="KW-0808">Transferase</keyword>
<dbReference type="InterPro" id="IPR044046">
    <property type="entry name" value="E3_ligase_UBR-like_C"/>
</dbReference>
<dbReference type="GO" id="GO:0008270">
    <property type="term" value="F:zinc ion binding"/>
    <property type="evidence" value="ECO:0007669"/>
    <property type="project" value="UniProtKB-UniRule"/>
</dbReference>
<protein>
    <recommendedName>
        <fullName evidence="1">E3 ubiquitin-protein ligase</fullName>
        <ecNumber evidence="1">2.3.2.27</ecNumber>
    </recommendedName>
</protein>
<dbReference type="AlphaFoldDB" id="A0A9Q1F693"/>
<comment type="pathway">
    <text evidence="1">Protein modification; protein ubiquitination.</text>
</comment>
<gene>
    <name evidence="3" type="ORF">SKAU_G00234580</name>
</gene>
<dbReference type="Pfam" id="PF18995">
    <property type="entry name" value="PRT6_C"/>
    <property type="match status" value="1"/>
</dbReference>
<keyword evidence="1" id="KW-0479">Metal-binding</keyword>
<sequence length="271" mass="30292">MVDGEKEVERARAGLMNTWNGEESWEVLLGFIISELSKGKSVYEADAEGMSVLSSSVRSPESIEYSLQQFCLPFLRVSSLLQHHLYGDDLPGCPREEEFSVLARGLALLSSTHQPPSQWNSASCLEWVVCPFELTSLWCAEVTGLTEMQAEKTLTLLVQDPHWPGPHLLQLPENYNTIFQYYHRKSCTACSEVPKDPAVCLVCGTFVCLKGLCCKQHSYCECVLHSQNCGAATGIFLLINASVIIIIRGHRFCLWGSVYLDAHGEEDRDLR</sequence>
<dbReference type="GO" id="GO:0000151">
    <property type="term" value="C:ubiquitin ligase complex"/>
    <property type="evidence" value="ECO:0007669"/>
    <property type="project" value="TreeGrafter"/>
</dbReference>
<evidence type="ECO:0000256" key="1">
    <source>
        <dbReference type="RuleBase" id="RU366018"/>
    </source>
</evidence>
<evidence type="ECO:0000313" key="3">
    <source>
        <dbReference type="EMBL" id="KAJ8351982.1"/>
    </source>
</evidence>
<feature type="domain" description="E3 ubiquitin-protein ligase UBR-like C-terminal" evidence="2">
    <location>
        <begin position="24"/>
        <end position="271"/>
    </location>
</feature>
<dbReference type="EC" id="2.3.2.27" evidence="1"/>
<dbReference type="PANTHER" id="PTHR21497">
    <property type="entry name" value="UBIQUITIN LIGASE E3 ALPHA-RELATED"/>
    <property type="match status" value="1"/>
</dbReference>
<dbReference type="GO" id="GO:0071596">
    <property type="term" value="P:ubiquitin-dependent protein catabolic process via the N-end rule pathway"/>
    <property type="evidence" value="ECO:0007669"/>
    <property type="project" value="UniProtKB-UniRule"/>
</dbReference>
<keyword evidence="1" id="KW-0833">Ubl conjugation pathway</keyword>
<evidence type="ECO:0000313" key="4">
    <source>
        <dbReference type="Proteomes" id="UP001152622"/>
    </source>
</evidence>
<keyword evidence="1" id="KW-0862">Zinc</keyword>
<name>A0A9Q1F693_SYNKA</name>
<dbReference type="GO" id="GO:0016567">
    <property type="term" value="P:protein ubiquitination"/>
    <property type="evidence" value="ECO:0007669"/>
    <property type="project" value="UniProtKB-UniRule"/>
</dbReference>
<keyword evidence="4" id="KW-1185">Reference proteome</keyword>
<dbReference type="Proteomes" id="UP001152622">
    <property type="component" value="Chromosome 8"/>
</dbReference>
<dbReference type="GO" id="GO:0061630">
    <property type="term" value="F:ubiquitin protein ligase activity"/>
    <property type="evidence" value="ECO:0007669"/>
    <property type="project" value="UniProtKB-UniRule"/>
</dbReference>
<dbReference type="OrthoDB" id="8862597at2759"/>
<dbReference type="EMBL" id="JAINUF010000008">
    <property type="protein sequence ID" value="KAJ8351982.1"/>
    <property type="molecule type" value="Genomic_DNA"/>
</dbReference>
<keyword evidence="1" id="KW-0863">Zinc-finger</keyword>
<accession>A0A9Q1F693</accession>
<proteinExistence type="inferred from homology"/>